<organism evidence="3 4">
    <name type="scientific">Winogradskya humida</name>
    <dbReference type="NCBI Taxonomy" id="113566"/>
    <lineage>
        <taxon>Bacteria</taxon>
        <taxon>Bacillati</taxon>
        <taxon>Actinomycetota</taxon>
        <taxon>Actinomycetes</taxon>
        <taxon>Micromonosporales</taxon>
        <taxon>Micromonosporaceae</taxon>
        <taxon>Winogradskya</taxon>
    </lineage>
</organism>
<feature type="domain" description="Pyrroline-5-carboxylate reductase catalytic N-terminal" evidence="2">
    <location>
        <begin position="6"/>
        <end position="95"/>
    </location>
</feature>
<sequence length="233" mass="24308">MTAISTIGILGAGKVGTALARLAVAAGYRVLIAGSGPATKISLIVEVLVPGAVVATAAEAATQADLVVLALPLGKYRTIPVAELRGKIVVDAMNYWWEVDGPRDDLTDPRTSSSELVQAFLPESRVVKGFNHMGYHDLEQESRPAGDPKRKAIAIAGNNPDDLTTVAGLIDHLGFDPVPAGNLPEGIRLEPGTEPFGANVDATTLAAMIARFPGSERGRAVMAARSTPPGKQR</sequence>
<protein>
    <submittedName>
        <fullName evidence="3">NADP oxidoreductase</fullName>
    </submittedName>
</protein>
<dbReference type="Gene3D" id="3.40.50.720">
    <property type="entry name" value="NAD(P)-binding Rossmann-like Domain"/>
    <property type="match status" value="1"/>
</dbReference>
<dbReference type="InterPro" id="IPR036291">
    <property type="entry name" value="NAD(P)-bd_dom_sf"/>
</dbReference>
<evidence type="ECO:0000313" key="4">
    <source>
        <dbReference type="Proteomes" id="UP000603200"/>
    </source>
</evidence>
<dbReference type="InterPro" id="IPR028939">
    <property type="entry name" value="P5C_Rdtase_cat_N"/>
</dbReference>
<keyword evidence="4" id="KW-1185">Reference proteome</keyword>
<evidence type="ECO:0000259" key="2">
    <source>
        <dbReference type="Pfam" id="PF03807"/>
    </source>
</evidence>
<name>A0ABQ4A1K5_9ACTN</name>
<comment type="caution">
    <text evidence="3">The sequence shown here is derived from an EMBL/GenBank/DDBJ whole genome shotgun (WGS) entry which is preliminary data.</text>
</comment>
<dbReference type="Proteomes" id="UP000603200">
    <property type="component" value="Unassembled WGS sequence"/>
</dbReference>
<dbReference type="Pfam" id="PF03807">
    <property type="entry name" value="F420_oxidored"/>
    <property type="match status" value="1"/>
</dbReference>
<dbReference type="RefSeq" id="WP_239159489.1">
    <property type="nucleotide sequence ID" value="NZ_BAAATV010000009.1"/>
</dbReference>
<reference evidence="3 4" key="1">
    <citation type="submission" date="2021-01" db="EMBL/GenBank/DDBJ databases">
        <title>Whole genome shotgun sequence of Actinoplanes humidus NBRC 14915.</title>
        <authorList>
            <person name="Komaki H."/>
            <person name="Tamura T."/>
        </authorList>
    </citation>
    <scope>NUCLEOTIDE SEQUENCE [LARGE SCALE GENOMIC DNA]</scope>
    <source>
        <strain evidence="3 4">NBRC 14915</strain>
    </source>
</reference>
<dbReference type="PANTHER" id="PTHR14239">
    <property type="entry name" value="DUDULIN-RELATED"/>
    <property type="match status" value="1"/>
</dbReference>
<dbReference type="PANTHER" id="PTHR14239:SF0">
    <property type="entry name" value="F420-DEPENDENT NADP REDUCTASE"/>
    <property type="match status" value="1"/>
</dbReference>
<proteinExistence type="predicted"/>
<evidence type="ECO:0000313" key="3">
    <source>
        <dbReference type="EMBL" id="GIE24718.1"/>
    </source>
</evidence>
<keyword evidence="1" id="KW-0560">Oxidoreductase</keyword>
<dbReference type="InterPro" id="IPR051267">
    <property type="entry name" value="STEAP_metalloreductase"/>
</dbReference>
<dbReference type="EMBL" id="BOMN01000112">
    <property type="protein sequence ID" value="GIE24718.1"/>
    <property type="molecule type" value="Genomic_DNA"/>
</dbReference>
<evidence type="ECO:0000256" key="1">
    <source>
        <dbReference type="ARBA" id="ARBA00023002"/>
    </source>
</evidence>
<accession>A0ABQ4A1K5</accession>
<dbReference type="SUPFAM" id="SSF51735">
    <property type="entry name" value="NAD(P)-binding Rossmann-fold domains"/>
    <property type="match status" value="1"/>
</dbReference>
<gene>
    <name evidence="3" type="ORF">Ahu01nite_078200</name>
</gene>